<keyword evidence="7" id="KW-1185">Reference proteome</keyword>
<dbReference type="InterPro" id="IPR007262">
    <property type="entry name" value="Vps55/LEPROT"/>
</dbReference>
<evidence type="ECO:0000256" key="1">
    <source>
        <dbReference type="ARBA" id="ARBA00004141"/>
    </source>
</evidence>
<accession>A0ABM1B1X1</accession>
<dbReference type="GeneID" id="106458190"/>
<dbReference type="Pfam" id="PF04133">
    <property type="entry name" value="Vps55"/>
    <property type="match status" value="1"/>
</dbReference>
<name>A0ABM1B1X1_LIMPO</name>
<keyword evidence="5 6" id="KW-0472">Membrane</keyword>
<organism evidence="7 8">
    <name type="scientific">Limulus polyphemus</name>
    <name type="common">Atlantic horseshoe crab</name>
    <dbReference type="NCBI Taxonomy" id="6850"/>
    <lineage>
        <taxon>Eukaryota</taxon>
        <taxon>Metazoa</taxon>
        <taxon>Ecdysozoa</taxon>
        <taxon>Arthropoda</taxon>
        <taxon>Chelicerata</taxon>
        <taxon>Merostomata</taxon>
        <taxon>Xiphosura</taxon>
        <taxon>Limulidae</taxon>
        <taxon>Limulus</taxon>
    </lineage>
</organism>
<dbReference type="Proteomes" id="UP000694941">
    <property type="component" value="Unplaced"/>
</dbReference>
<dbReference type="PANTHER" id="PTHR12050:SF0">
    <property type="entry name" value="RH04491P"/>
    <property type="match status" value="1"/>
</dbReference>
<gene>
    <name evidence="8" type="primary">LOC106458190</name>
</gene>
<feature type="transmembrane region" description="Helical" evidence="6">
    <location>
        <begin position="34"/>
        <end position="56"/>
    </location>
</feature>
<protein>
    <submittedName>
        <fullName evidence="8">Leptin receptor gene-related protein-like isoform X1</fullName>
    </submittedName>
</protein>
<keyword evidence="4 6" id="KW-1133">Transmembrane helix</keyword>
<evidence type="ECO:0000256" key="2">
    <source>
        <dbReference type="ARBA" id="ARBA00005645"/>
    </source>
</evidence>
<comment type="similarity">
    <text evidence="2">Belongs to the OB-RGRP/VPS55 family.</text>
</comment>
<evidence type="ECO:0000313" key="8">
    <source>
        <dbReference type="RefSeq" id="XP_013773115.1"/>
    </source>
</evidence>
<dbReference type="PROSITE" id="PS51257">
    <property type="entry name" value="PROKAR_LIPOPROTEIN"/>
    <property type="match status" value="1"/>
</dbReference>
<feature type="transmembrane region" description="Helical" evidence="6">
    <location>
        <begin position="68"/>
        <end position="87"/>
    </location>
</feature>
<dbReference type="RefSeq" id="XP_013773115.1">
    <property type="nucleotide sequence ID" value="XM_013917661.2"/>
</dbReference>
<evidence type="ECO:0000313" key="7">
    <source>
        <dbReference type="Proteomes" id="UP000694941"/>
    </source>
</evidence>
<dbReference type="PANTHER" id="PTHR12050">
    <property type="entry name" value="LEPTIN RECEPTOR-RELATED"/>
    <property type="match status" value="1"/>
</dbReference>
<feature type="transmembrane region" description="Helical" evidence="6">
    <location>
        <begin position="99"/>
        <end position="123"/>
    </location>
</feature>
<evidence type="ECO:0000256" key="4">
    <source>
        <dbReference type="ARBA" id="ARBA00022989"/>
    </source>
</evidence>
<proteinExistence type="inferred from homology"/>
<comment type="subcellular location">
    <subcellularLocation>
        <location evidence="1">Membrane</location>
        <topology evidence="1">Multi-pass membrane protein</topology>
    </subcellularLocation>
</comment>
<evidence type="ECO:0000256" key="3">
    <source>
        <dbReference type="ARBA" id="ARBA00022692"/>
    </source>
</evidence>
<evidence type="ECO:0000256" key="6">
    <source>
        <dbReference type="SAM" id="Phobius"/>
    </source>
</evidence>
<keyword evidence="3 6" id="KW-0812">Transmembrane</keyword>
<evidence type="ECO:0000256" key="5">
    <source>
        <dbReference type="ARBA" id="ARBA00023136"/>
    </source>
</evidence>
<reference evidence="8" key="1">
    <citation type="submission" date="2025-08" db="UniProtKB">
        <authorList>
            <consortium name="RefSeq"/>
        </authorList>
    </citation>
    <scope>IDENTIFICATION</scope>
    <source>
        <tissue evidence="8">Muscle</tissue>
    </source>
</reference>
<sequence length="133" mass="14672">MAGIKGLIALAFLGSVGMTFLVLACALPQFNNWWPLFVIVFYILAPFPTIISRRFNDDMGSSNACKELCIFITTGIVISSFGLPILLARSPREQPVIEWGACGLILSGNIVVFLTILGVFMVFDNDEVDYSMW</sequence>